<dbReference type="Gene3D" id="3.40.50.1820">
    <property type="entry name" value="alpha/beta hydrolase"/>
    <property type="match status" value="1"/>
</dbReference>
<feature type="domain" description="KANL3/Tex30 alpha/beta hydrolase-like" evidence="2">
    <location>
        <begin position="68"/>
        <end position="237"/>
    </location>
</feature>
<dbReference type="SUPFAM" id="SSF53474">
    <property type="entry name" value="alpha/beta-Hydrolases"/>
    <property type="match status" value="1"/>
</dbReference>
<dbReference type="AlphaFoldDB" id="A0A7Y2M2Y5"/>
<feature type="region of interest" description="Disordered" evidence="1">
    <location>
        <begin position="1"/>
        <end position="43"/>
    </location>
</feature>
<reference evidence="3 4" key="1">
    <citation type="submission" date="2020-05" db="EMBL/GenBank/DDBJ databases">
        <title>MicrobeNet Type strains.</title>
        <authorList>
            <person name="Nicholson A.C."/>
        </authorList>
    </citation>
    <scope>NUCLEOTIDE SEQUENCE [LARGE SCALE GENOMIC DNA]</scope>
    <source>
        <strain evidence="3 4">JCM 14282</strain>
    </source>
</reference>
<evidence type="ECO:0000313" key="4">
    <source>
        <dbReference type="Proteomes" id="UP000543598"/>
    </source>
</evidence>
<evidence type="ECO:0000259" key="2">
    <source>
        <dbReference type="Pfam" id="PF20408"/>
    </source>
</evidence>
<proteinExistence type="predicted"/>
<sequence length="261" mass="27734">MRLVPRASTSPVPQTAARRARAPRRTPPRHESPRAADVGSDEERIAVGLPSGSVDVSADWTRPDGAWAVVAVAHGAGAGYRHPFLTGFTAALNVHGCATLRFTFPYAEAGRRMPGPAAHAVEAWRAMSEFAGDRAPDLPLWAAGKSYGGRMASMAAAEGVIRPAGLVYLGYPLHPPGEPEKARVAHLPDIAQPQLFVEGTNDRFVDPHDQLEAAVASCQDADIAWIEGAGHSFDVKGLTRTPDEVGAALAPVVVEWMRSRS</sequence>
<feature type="compositionally biased region" description="Basic residues" evidence="1">
    <location>
        <begin position="18"/>
        <end position="27"/>
    </location>
</feature>
<keyword evidence="3" id="KW-0378">Hydrolase</keyword>
<dbReference type="PANTHER" id="PTHR13136:SF11">
    <property type="entry name" value="TESTIS-EXPRESSED PROTEIN 30"/>
    <property type="match status" value="1"/>
</dbReference>
<name>A0A7Y2M2Y5_9MICO</name>
<protein>
    <submittedName>
        <fullName evidence="3">Dienelactone hydrolase</fullName>
    </submittedName>
</protein>
<dbReference type="Proteomes" id="UP000543598">
    <property type="component" value="Unassembled WGS sequence"/>
</dbReference>
<gene>
    <name evidence="3" type="ORF">HLA99_16675</name>
</gene>
<dbReference type="InterPro" id="IPR029058">
    <property type="entry name" value="AB_hydrolase_fold"/>
</dbReference>
<dbReference type="Pfam" id="PF20408">
    <property type="entry name" value="Abhydrolase_11"/>
    <property type="match status" value="1"/>
</dbReference>
<keyword evidence="4" id="KW-1185">Reference proteome</keyword>
<dbReference type="PANTHER" id="PTHR13136">
    <property type="entry name" value="TESTIS DEVELOPMENT PROTEIN PRTD"/>
    <property type="match status" value="1"/>
</dbReference>
<dbReference type="InterPro" id="IPR026555">
    <property type="entry name" value="NSL3/Tex30"/>
</dbReference>
<evidence type="ECO:0000313" key="3">
    <source>
        <dbReference type="EMBL" id="NNH05474.1"/>
    </source>
</evidence>
<comment type="caution">
    <text evidence="3">The sequence shown here is derived from an EMBL/GenBank/DDBJ whole genome shotgun (WGS) entry which is preliminary data.</text>
</comment>
<dbReference type="GO" id="GO:0016787">
    <property type="term" value="F:hydrolase activity"/>
    <property type="evidence" value="ECO:0007669"/>
    <property type="project" value="UniProtKB-KW"/>
</dbReference>
<organism evidence="3 4">
    <name type="scientific">Microbacterium ulmi</name>
    <dbReference type="NCBI Taxonomy" id="179095"/>
    <lineage>
        <taxon>Bacteria</taxon>
        <taxon>Bacillati</taxon>
        <taxon>Actinomycetota</taxon>
        <taxon>Actinomycetes</taxon>
        <taxon>Micrococcales</taxon>
        <taxon>Microbacteriaceae</taxon>
        <taxon>Microbacterium</taxon>
    </lineage>
</organism>
<accession>A0A7Y2M2Y5</accession>
<dbReference type="InterPro" id="IPR046879">
    <property type="entry name" value="KANL3/Tex30_Abhydrolase"/>
</dbReference>
<dbReference type="EMBL" id="JABEMB010000059">
    <property type="protein sequence ID" value="NNH05474.1"/>
    <property type="molecule type" value="Genomic_DNA"/>
</dbReference>
<evidence type="ECO:0000256" key="1">
    <source>
        <dbReference type="SAM" id="MobiDB-lite"/>
    </source>
</evidence>